<feature type="compositionally biased region" description="Basic and acidic residues" evidence="1">
    <location>
        <begin position="320"/>
        <end position="333"/>
    </location>
</feature>
<dbReference type="VEuPathDB" id="FungiDB:F503_05735"/>
<dbReference type="AlphaFoldDB" id="S3DAR1"/>
<dbReference type="OrthoDB" id="2590867at2759"/>
<dbReference type="EMBL" id="KE148146">
    <property type="protein sequence ID" value="EPE10640.1"/>
    <property type="molecule type" value="Genomic_DNA"/>
</dbReference>
<feature type="compositionally biased region" description="Polar residues" evidence="1">
    <location>
        <begin position="32"/>
        <end position="43"/>
    </location>
</feature>
<name>S3DAR1_OPHP1</name>
<dbReference type="STRING" id="1262450.S3DAR1"/>
<keyword evidence="3" id="KW-1185">Reference proteome</keyword>
<feature type="compositionally biased region" description="Basic and acidic residues" evidence="1">
    <location>
        <begin position="7"/>
        <end position="31"/>
    </location>
</feature>
<feature type="compositionally biased region" description="Low complexity" evidence="1">
    <location>
        <begin position="44"/>
        <end position="60"/>
    </location>
</feature>
<evidence type="ECO:0000313" key="3">
    <source>
        <dbReference type="Proteomes" id="UP000016923"/>
    </source>
</evidence>
<accession>S3DAR1</accession>
<evidence type="ECO:0000313" key="2">
    <source>
        <dbReference type="EMBL" id="EPE10640.1"/>
    </source>
</evidence>
<dbReference type="eggNOG" id="ENOG502RMMZ">
    <property type="taxonomic scope" value="Eukaryota"/>
</dbReference>
<gene>
    <name evidence="2" type="ORF">F503_05735</name>
</gene>
<proteinExistence type="predicted"/>
<evidence type="ECO:0000256" key="1">
    <source>
        <dbReference type="SAM" id="MobiDB-lite"/>
    </source>
</evidence>
<feature type="compositionally biased region" description="Low complexity" evidence="1">
    <location>
        <begin position="226"/>
        <end position="239"/>
    </location>
</feature>
<dbReference type="HOGENOM" id="CLU_769806_0_0_1"/>
<dbReference type="OMA" id="RTNDQYD"/>
<sequence>MSSIVNKVKDALNPDKSHGSDSHNSESHSQRTNDQYDDPSNSRVGGAQQQQSQQGAVGSGRNTRSSAAAAGGLDEFSSAGGAGYNTNDANYSNTGRVGPGAAGNLNAASSGVGASDPTFASSGRSGRTAGAGTGAGYGESDPTFASSGRTTGAGAGGYDNVGSSRVGGANTGRTGGTYDNVGNAGHNNPDDWSGTQGQTGARTAGNTGNNPSDWAGVRGSDDPTFASTGRTGAGTAAGNTGLGGHRDVGGDVRQQASNAQRGAQSNQGSHLQQGGLRNTVDDIKDTIGGNRGSAGGNNYPGDARDPTDASQVPPSVLAKHIGEPSVDHGDSGHNRARRNSSATHQESFRGI</sequence>
<dbReference type="Proteomes" id="UP000016923">
    <property type="component" value="Unassembled WGS sequence"/>
</dbReference>
<organism evidence="2 3">
    <name type="scientific">Ophiostoma piceae (strain UAMH 11346)</name>
    <name type="common">Sap stain fungus</name>
    <dbReference type="NCBI Taxonomy" id="1262450"/>
    <lineage>
        <taxon>Eukaryota</taxon>
        <taxon>Fungi</taxon>
        <taxon>Dikarya</taxon>
        <taxon>Ascomycota</taxon>
        <taxon>Pezizomycotina</taxon>
        <taxon>Sordariomycetes</taxon>
        <taxon>Sordariomycetidae</taxon>
        <taxon>Ophiostomatales</taxon>
        <taxon>Ophiostomataceae</taxon>
        <taxon>Ophiostoma</taxon>
    </lineage>
</organism>
<feature type="compositionally biased region" description="Low complexity" evidence="1">
    <location>
        <begin position="102"/>
        <end position="128"/>
    </location>
</feature>
<feature type="compositionally biased region" description="Polar residues" evidence="1">
    <location>
        <begin position="84"/>
        <end position="95"/>
    </location>
</feature>
<feature type="compositionally biased region" description="Low complexity" evidence="1">
    <location>
        <begin position="194"/>
        <end position="210"/>
    </location>
</feature>
<protein>
    <submittedName>
        <fullName evidence="2">Cell surface protein</fullName>
    </submittedName>
</protein>
<feature type="region of interest" description="Disordered" evidence="1">
    <location>
        <begin position="1"/>
        <end position="351"/>
    </location>
</feature>
<reference evidence="2 3" key="1">
    <citation type="journal article" date="2013" name="BMC Genomics">
        <title>The genome and transcriptome of the pine saprophyte Ophiostoma piceae, and a comparison with the bark beetle-associated pine pathogen Grosmannia clavigera.</title>
        <authorList>
            <person name="Haridas S."/>
            <person name="Wang Y."/>
            <person name="Lim L."/>
            <person name="Massoumi Alamouti S."/>
            <person name="Jackman S."/>
            <person name="Docking R."/>
            <person name="Robertson G."/>
            <person name="Birol I."/>
            <person name="Bohlmann J."/>
            <person name="Breuil C."/>
        </authorList>
    </citation>
    <scope>NUCLEOTIDE SEQUENCE [LARGE SCALE GENOMIC DNA]</scope>
    <source>
        <strain evidence="2 3">UAMH 11346</strain>
    </source>
</reference>
<feature type="compositionally biased region" description="Polar residues" evidence="1">
    <location>
        <begin position="254"/>
        <end position="276"/>
    </location>
</feature>